<evidence type="ECO:0000313" key="9">
    <source>
        <dbReference type="EMBL" id="CAJ0584582.1"/>
    </source>
</evidence>
<dbReference type="GO" id="GO:0007264">
    <property type="term" value="P:small GTPase-mediated signal transduction"/>
    <property type="evidence" value="ECO:0007669"/>
    <property type="project" value="InterPro"/>
</dbReference>
<evidence type="ECO:0000259" key="8">
    <source>
        <dbReference type="PROSITE" id="PS51651"/>
    </source>
</evidence>
<dbReference type="GO" id="GO:0016477">
    <property type="term" value="P:cell migration"/>
    <property type="evidence" value="ECO:0007669"/>
    <property type="project" value="TreeGrafter"/>
</dbReference>
<proteinExistence type="inferred from homology"/>
<keyword evidence="3" id="KW-0597">Phosphoprotein</keyword>
<evidence type="ECO:0000256" key="1">
    <source>
        <dbReference type="ARBA" id="ARBA00004496"/>
    </source>
</evidence>
<evidence type="ECO:0000256" key="5">
    <source>
        <dbReference type="PROSITE-ProRule" id="PRU00983"/>
    </source>
</evidence>
<dbReference type="Pfam" id="PF06920">
    <property type="entry name" value="DHR-2_Lobe_A"/>
    <property type="match status" value="1"/>
</dbReference>
<evidence type="ECO:0000256" key="3">
    <source>
        <dbReference type="ARBA" id="ARBA00022553"/>
    </source>
</evidence>
<dbReference type="Proteomes" id="UP001177023">
    <property type="component" value="Unassembled WGS sequence"/>
</dbReference>
<name>A0AA36GDK2_9BILA</name>
<dbReference type="InterPro" id="IPR027357">
    <property type="entry name" value="DOCKER_dom"/>
</dbReference>
<dbReference type="Pfam" id="PF14429">
    <property type="entry name" value="DOCK-C2"/>
    <property type="match status" value="1"/>
</dbReference>
<comment type="similarity">
    <text evidence="5">Belongs to the DOCK family.</text>
</comment>
<dbReference type="PROSITE" id="PS51651">
    <property type="entry name" value="DOCKER"/>
    <property type="match status" value="1"/>
</dbReference>
<feature type="domain" description="DOCKER" evidence="8">
    <location>
        <begin position="1241"/>
        <end position="1654"/>
    </location>
</feature>
<evidence type="ECO:0000256" key="2">
    <source>
        <dbReference type="ARBA" id="ARBA00022490"/>
    </source>
</evidence>
<evidence type="ECO:0008006" key="11">
    <source>
        <dbReference type="Google" id="ProtNLM"/>
    </source>
</evidence>
<feature type="region of interest" description="Disordered" evidence="6">
    <location>
        <begin position="1765"/>
        <end position="1841"/>
    </location>
</feature>
<comment type="caution">
    <text evidence="9">The sequence shown here is derived from an EMBL/GenBank/DDBJ whole genome shotgun (WGS) entry which is preliminary data.</text>
</comment>
<dbReference type="InterPro" id="IPR056372">
    <property type="entry name" value="TPR_DOCK"/>
</dbReference>
<dbReference type="CDD" id="cd11684">
    <property type="entry name" value="DHR2_DOCK"/>
    <property type="match status" value="1"/>
</dbReference>
<keyword evidence="4" id="KW-0344">Guanine-nucleotide releasing factor</keyword>
<dbReference type="Gene3D" id="1.20.1270.350">
    <property type="entry name" value="Dedicator of cytokinesis N-terminal subdomain"/>
    <property type="match status" value="1"/>
</dbReference>
<evidence type="ECO:0000256" key="4">
    <source>
        <dbReference type="ARBA" id="ARBA00022658"/>
    </source>
</evidence>
<dbReference type="PANTHER" id="PTHR45653:SF10">
    <property type="entry name" value="MYOBLAST CITY, ISOFORM B"/>
    <property type="match status" value="1"/>
</dbReference>
<accession>A0AA36GDK2</accession>
<feature type="non-terminal residue" evidence="9">
    <location>
        <position position="1841"/>
    </location>
</feature>
<evidence type="ECO:0000256" key="6">
    <source>
        <dbReference type="SAM" id="MobiDB-lite"/>
    </source>
</evidence>
<dbReference type="GO" id="GO:0005886">
    <property type="term" value="C:plasma membrane"/>
    <property type="evidence" value="ECO:0007669"/>
    <property type="project" value="TreeGrafter"/>
</dbReference>
<organism evidence="9 10">
    <name type="scientific">Mesorhabditis spiculigera</name>
    <dbReference type="NCBI Taxonomy" id="96644"/>
    <lineage>
        <taxon>Eukaryota</taxon>
        <taxon>Metazoa</taxon>
        <taxon>Ecdysozoa</taxon>
        <taxon>Nematoda</taxon>
        <taxon>Chromadorea</taxon>
        <taxon>Rhabditida</taxon>
        <taxon>Rhabditina</taxon>
        <taxon>Rhabditomorpha</taxon>
        <taxon>Rhabditoidea</taxon>
        <taxon>Rhabditidae</taxon>
        <taxon>Mesorhabditinae</taxon>
        <taxon>Mesorhabditis</taxon>
    </lineage>
</organism>
<dbReference type="PROSITE" id="PS51650">
    <property type="entry name" value="C2_DOCK"/>
    <property type="match status" value="1"/>
</dbReference>
<dbReference type="InterPro" id="IPR043161">
    <property type="entry name" value="DOCK_C_lobe_A"/>
</dbReference>
<dbReference type="GO" id="GO:0007520">
    <property type="term" value="P:myoblast fusion"/>
    <property type="evidence" value="ECO:0007669"/>
    <property type="project" value="TreeGrafter"/>
</dbReference>
<dbReference type="GO" id="GO:0031267">
    <property type="term" value="F:small GTPase binding"/>
    <property type="evidence" value="ECO:0007669"/>
    <property type="project" value="TreeGrafter"/>
</dbReference>
<dbReference type="Gene3D" id="1.20.58.740">
    <property type="match status" value="1"/>
</dbReference>
<dbReference type="InterPro" id="IPR042455">
    <property type="entry name" value="DOCK_N_sub1"/>
</dbReference>
<dbReference type="Pfam" id="PF16172">
    <property type="entry name" value="DOCK_N"/>
    <property type="match status" value="1"/>
</dbReference>
<dbReference type="Gene3D" id="1.25.40.410">
    <property type="match status" value="1"/>
</dbReference>
<dbReference type="InterPro" id="IPR027007">
    <property type="entry name" value="C2_DOCK-type_domain"/>
</dbReference>
<comment type="subcellular location">
    <subcellularLocation>
        <location evidence="1">Cytoplasm</location>
    </subcellularLocation>
</comment>
<dbReference type="Gene3D" id="2.60.40.150">
    <property type="entry name" value="C2 domain"/>
    <property type="match status" value="1"/>
</dbReference>
<dbReference type="EMBL" id="CATQJA010002698">
    <property type="protein sequence ID" value="CAJ0584582.1"/>
    <property type="molecule type" value="Genomic_DNA"/>
</dbReference>
<dbReference type="Pfam" id="PF23554">
    <property type="entry name" value="TPR_DOCK"/>
    <property type="match status" value="1"/>
</dbReference>
<reference evidence="9" key="1">
    <citation type="submission" date="2023-06" db="EMBL/GenBank/DDBJ databases">
        <authorList>
            <person name="Delattre M."/>
        </authorList>
    </citation>
    <scope>NUCLEOTIDE SEQUENCE</scope>
    <source>
        <strain evidence="9">AF72</strain>
    </source>
</reference>
<dbReference type="InterPro" id="IPR046769">
    <property type="entry name" value="DOCKER_Lobe_A"/>
</dbReference>
<dbReference type="PANTHER" id="PTHR45653">
    <property type="entry name" value="DEDICATOR OF CYTOKINESIS"/>
    <property type="match status" value="1"/>
</dbReference>
<keyword evidence="10" id="KW-1185">Reference proteome</keyword>
<feature type="domain" description="C2 DOCK-type" evidence="7">
    <location>
        <begin position="423"/>
        <end position="601"/>
    </location>
</feature>
<dbReference type="InterPro" id="IPR043162">
    <property type="entry name" value="DOCK_C_lobe_C"/>
</dbReference>
<evidence type="ECO:0000259" key="7">
    <source>
        <dbReference type="PROSITE" id="PS51650"/>
    </source>
</evidence>
<dbReference type="InterPro" id="IPR035892">
    <property type="entry name" value="C2_domain_sf"/>
</dbReference>
<keyword evidence="2" id="KW-0963">Cytoplasm</keyword>
<evidence type="ECO:0000313" key="10">
    <source>
        <dbReference type="Proteomes" id="UP001177023"/>
    </source>
</evidence>
<gene>
    <name evidence="9" type="ORF">MSPICULIGERA_LOCUS22629</name>
</gene>
<sequence length="1841" mass="209546">MTAAKKRFVLAVANHLGGEECAGPVGVLQIYVGDRLCVTASKDGWCYGYKLDAPSNPGLFPEAAVRELKAKLRLSSIVNGLNGDMEASVDAPSEGIPLAAEIEVVLQEWWDRIKDLYSKNTELHWMDEVLNTIDELLLTRKKLLSGGVPSEEIAQLTTTTAATIDRVNMLLSLNVSIRKPNGQPSNVENMSMLELYEEHKKAQLKMSVDPNENNNDSGIFSILFEVGSVTIKDKYDCVFIYQIYDLTSGIYLTEPFSFKWSAETQKLTEHGSRALFCDLCEKDTARKLVLLGRVIRNAPIEGSGTMKKVPDPQHFCRQMTAFDVMDLRPVFERNDEIEKVVFYNRDDALPATLKNLAVCEKFEVKLSNIMKADEDCKAMVTLQKLNGLSESLNSKYPHVFSRSVPVSVLRTDLSMATLSEKLRSDFYLTLDSAEIYGRFTDKNIECRVSLLKPDGAPLERSFLFIESEDTRSSSHQSIVFLHDEKPKYMETIKIRLPEGVSEDLHVKFVFYSRRPYDKNKAEKGPVAIAYLKLLEHSILVQDGEHDLLVYKVESQGYTEQNVTYLSFPEMRSHLGASTKPPQNNLFSLMEKGQLLVRTQACSNIYTHNVDLLNILRWEVVQQNILENSLVSLAKRAAERIPELEIELMKNLEKLLDTLFEMLKAKDALELRIFDALVAVLKLAEDPRNPATSRHLATYISKFRFQTVAPKLINCINHYLSSKDTTKNDKTMSTLKLLGTLAQLIVNSKLLADSMNRLSKLDTKMIRMRDPMPGFSEMVDAMLGSFVLLMSEEGERMPMQNTALRHLPSAIPHLAQVFDSTLLTHRVVHIINAFGPKIVEQERLQFIGKIVESDLFLDTNSRSKLFKVCIAQLLSWLDHEEIESRETAKSAIAAGRILGTMLDRLWPLTGFQEGYADELALILEYCSRPLIRSLYLISQYRAADLEISEGRGLLFAVILAIFNRISDTIFLNFLATRRFNQDRMDVILELLQMLRDCLGKSPYPQTWAQMTLAQNRVVHKALRLIHSAISRFFPGESVSTEFYDLAQGYLLTVVCFINQITVNRNGEPSREDEQAAHLQRQATNEIRSMWTPINMVHKVQKYTHRLIGSFLQVALIPDEEIRETMIVIFVDMLECEHALKGSEGIKKFSDEFVAQLDRLVMKGHGTRSFRNDLVKSMMSHCKITENLPALSEEDRIWRTEVEAFIDRIRRLLGHLFEYRDAKDASDCIEIEMSRTVQLMKFYNSLGLADLHIAYVYKLYELHSQYGNDIEAANTLLMHAEKLKWTEAEVPGFLVKNSLNRHCATERQLKENLSLNIADLFSRGDMWENSIEMLRQLQEVYYSMDYDYDKMAELLIHQADLFKKIGKENRAFFYFYLVAFYGNGYPPFLNGKKFVFRSDQLERHPDFLQRMKQMYGNPETYTTMDDCSHLQNGNGRHLQIFKVDPIPRDVAIGQAVNPAIKDYYRNYNIQSFEYIRIHGKKETKWTELEDNEMLRTWVIRRVVHVEEPLPSALRFSHVEAEPIPEEISPLALAVQGMKNKNERLIESAQKVLHNPLFSIRNFAGDVQGVVQASVMGGVKNYEVFFSDACAAIIDDDERRLCDELRELIVEQVSIVEYCIYAHGTRAEADKNIHNFLIEGFREHKGYVDRKFGQTTTRLPAGASIYNCAVEPLPNPGLGEKEKKPSSTSLGAQLFAEDPNNSSFTSQSSIITAGSNTLKKGFQKYFNSGPRKSFSSLSGVVIKQAEKPAEMFDRVMKTDQVEQLKRYVKNHSPINSPQKRHNSQSSLDTSKIRLSGTPKSPMMPPTPPSTGRMSMDEQLNNDGNGNGTLTRKAMKPLPPISSDV</sequence>
<dbReference type="InterPro" id="IPR032376">
    <property type="entry name" value="DOCK_N"/>
</dbReference>
<feature type="compositionally biased region" description="Polar residues" evidence="6">
    <location>
        <begin position="1769"/>
        <end position="1786"/>
    </location>
</feature>
<dbReference type="GO" id="GO:0005737">
    <property type="term" value="C:cytoplasm"/>
    <property type="evidence" value="ECO:0007669"/>
    <property type="project" value="UniProtKB-SubCell"/>
</dbReference>
<protein>
    <recommendedName>
        <fullName evidence="11">Dedicator of cytokinesis protein 1</fullName>
    </recommendedName>
</protein>
<dbReference type="GO" id="GO:0005085">
    <property type="term" value="F:guanyl-nucleotide exchange factor activity"/>
    <property type="evidence" value="ECO:0007669"/>
    <property type="project" value="UniProtKB-KW"/>
</dbReference>
<dbReference type="InterPro" id="IPR026791">
    <property type="entry name" value="DOCK"/>
</dbReference>